<dbReference type="InterPro" id="IPR011990">
    <property type="entry name" value="TPR-like_helical_dom_sf"/>
</dbReference>
<dbReference type="RefSeq" id="WP_004360124.1">
    <property type="nucleotide sequence ID" value="NZ_JRNS01000373.1"/>
</dbReference>
<sequence>MTAEEYFQRGNECRQRGDWQEALANYMEAIELDPNSPAVIAKEMVENILNFYNKDAYNP</sequence>
<name>A0A096CQ14_9BACT</name>
<dbReference type="Gene3D" id="1.25.40.10">
    <property type="entry name" value="Tetratricopeptide repeat domain"/>
    <property type="match status" value="1"/>
</dbReference>
<feature type="repeat" description="TPR" evidence="1">
    <location>
        <begin position="3"/>
        <end position="36"/>
    </location>
</feature>
<dbReference type="GeneID" id="9496072"/>
<dbReference type="PROSITE" id="PS50293">
    <property type="entry name" value="TPR_REGION"/>
    <property type="match status" value="1"/>
</dbReference>
<dbReference type="SMART" id="SM00028">
    <property type="entry name" value="TPR"/>
    <property type="match status" value="1"/>
</dbReference>
<evidence type="ECO:0000313" key="2">
    <source>
        <dbReference type="EMBL" id="KGF47414.1"/>
    </source>
</evidence>
<accession>A0A096CQ14</accession>
<dbReference type="AlphaFoldDB" id="A0A096CQ14"/>
<dbReference type="InterPro" id="IPR019734">
    <property type="entry name" value="TPR_rpt"/>
</dbReference>
<organism evidence="2 3">
    <name type="scientific">Prevotella melaninogenica DNF00666</name>
    <dbReference type="NCBI Taxonomy" id="1401073"/>
    <lineage>
        <taxon>Bacteria</taxon>
        <taxon>Pseudomonadati</taxon>
        <taxon>Bacteroidota</taxon>
        <taxon>Bacteroidia</taxon>
        <taxon>Bacteroidales</taxon>
        <taxon>Prevotellaceae</taxon>
        <taxon>Prevotella</taxon>
    </lineage>
</organism>
<keyword evidence="1" id="KW-0802">TPR repeat</keyword>
<reference evidence="2 3" key="1">
    <citation type="submission" date="2014-07" db="EMBL/GenBank/DDBJ databases">
        <authorList>
            <person name="McCorrison J."/>
            <person name="Sanka R."/>
            <person name="Torralba M."/>
            <person name="Gillis M."/>
            <person name="Haft D.H."/>
            <person name="Methe B."/>
            <person name="Sutton G."/>
            <person name="Nelson K.E."/>
        </authorList>
    </citation>
    <scope>NUCLEOTIDE SEQUENCE [LARGE SCALE GENOMIC DNA]</scope>
    <source>
        <strain evidence="2 3">DNF00666</strain>
    </source>
</reference>
<dbReference type="SUPFAM" id="SSF48452">
    <property type="entry name" value="TPR-like"/>
    <property type="match status" value="1"/>
</dbReference>
<dbReference type="Pfam" id="PF00515">
    <property type="entry name" value="TPR_1"/>
    <property type="match status" value="1"/>
</dbReference>
<dbReference type="EMBL" id="JRNS01000373">
    <property type="protein sequence ID" value="KGF47414.1"/>
    <property type="molecule type" value="Genomic_DNA"/>
</dbReference>
<comment type="caution">
    <text evidence="2">The sequence shown here is derived from an EMBL/GenBank/DDBJ whole genome shotgun (WGS) entry which is preliminary data.</text>
</comment>
<evidence type="ECO:0000313" key="3">
    <source>
        <dbReference type="Proteomes" id="UP000029578"/>
    </source>
</evidence>
<evidence type="ECO:0000256" key="1">
    <source>
        <dbReference type="PROSITE-ProRule" id="PRU00339"/>
    </source>
</evidence>
<proteinExistence type="predicted"/>
<gene>
    <name evidence="2" type="ORF">HMPREF0661_07240</name>
</gene>
<dbReference type="Proteomes" id="UP000029578">
    <property type="component" value="Unassembled WGS sequence"/>
</dbReference>
<protein>
    <submittedName>
        <fullName evidence="2">Uncharacterized protein</fullName>
    </submittedName>
</protein>
<dbReference type="PROSITE" id="PS50005">
    <property type="entry name" value="TPR"/>
    <property type="match status" value="1"/>
</dbReference>